<comment type="caution">
    <text evidence="2">The sequence shown here is derived from an EMBL/GenBank/DDBJ whole genome shotgun (WGS) entry which is preliminary data.</text>
</comment>
<dbReference type="EMBL" id="VSSQ01044548">
    <property type="protein sequence ID" value="MPM98373.1"/>
    <property type="molecule type" value="Genomic_DNA"/>
</dbReference>
<sequence length="105" mass="11995">MFGFNIIKRYCDQNTDLLGTLHTILYNQINGRMATTLLYIDSFKQDYPEIFQLLSRKDIANFAGTSTESAVKLLKTVEKDGLIQLIEKNISIINYEALTEISKRG</sequence>
<dbReference type="SUPFAM" id="SSF46785">
    <property type="entry name" value="Winged helix' DNA-binding domain"/>
    <property type="match status" value="1"/>
</dbReference>
<dbReference type="Pfam" id="PF13545">
    <property type="entry name" value="HTH_Crp_2"/>
    <property type="match status" value="1"/>
</dbReference>
<organism evidence="2">
    <name type="scientific">bioreactor metagenome</name>
    <dbReference type="NCBI Taxonomy" id="1076179"/>
    <lineage>
        <taxon>unclassified sequences</taxon>
        <taxon>metagenomes</taxon>
        <taxon>ecological metagenomes</taxon>
    </lineage>
</organism>
<name>A0A645EC75_9ZZZZ</name>
<dbReference type="AlphaFoldDB" id="A0A645EC75"/>
<evidence type="ECO:0000313" key="2">
    <source>
        <dbReference type="EMBL" id="MPM98373.1"/>
    </source>
</evidence>
<dbReference type="InterPro" id="IPR036388">
    <property type="entry name" value="WH-like_DNA-bd_sf"/>
</dbReference>
<dbReference type="PROSITE" id="PS51063">
    <property type="entry name" value="HTH_CRP_2"/>
    <property type="match status" value="1"/>
</dbReference>
<proteinExistence type="predicted"/>
<dbReference type="InterPro" id="IPR012318">
    <property type="entry name" value="HTH_CRP"/>
</dbReference>
<evidence type="ECO:0000259" key="1">
    <source>
        <dbReference type="PROSITE" id="PS51063"/>
    </source>
</evidence>
<reference evidence="2" key="1">
    <citation type="submission" date="2019-08" db="EMBL/GenBank/DDBJ databases">
        <authorList>
            <person name="Kucharzyk K."/>
            <person name="Murdoch R.W."/>
            <person name="Higgins S."/>
            <person name="Loffler F."/>
        </authorList>
    </citation>
    <scope>NUCLEOTIDE SEQUENCE</scope>
</reference>
<gene>
    <name evidence="2" type="ORF">SDC9_145559</name>
</gene>
<dbReference type="Gene3D" id="1.10.10.10">
    <property type="entry name" value="Winged helix-like DNA-binding domain superfamily/Winged helix DNA-binding domain"/>
    <property type="match status" value="1"/>
</dbReference>
<dbReference type="GO" id="GO:0003677">
    <property type="term" value="F:DNA binding"/>
    <property type="evidence" value="ECO:0007669"/>
    <property type="project" value="InterPro"/>
</dbReference>
<protein>
    <recommendedName>
        <fullName evidence="1">HTH crp-type domain-containing protein</fullName>
    </recommendedName>
</protein>
<dbReference type="InterPro" id="IPR036390">
    <property type="entry name" value="WH_DNA-bd_sf"/>
</dbReference>
<dbReference type="GO" id="GO:0006355">
    <property type="term" value="P:regulation of DNA-templated transcription"/>
    <property type="evidence" value="ECO:0007669"/>
    <property type="project" value="InterPro"/>
</dbReference>
<accession>A0A645EC75</accession>
<feature type="domain" description="HTH crp-type" evidence="1">
    <location>
        <begin position="27"/>
        <end position="96"/>
    </location>
</feature>